<organism evidence="4 5">
    <name type="scientific">Hymenobacter nitidus</name>
    <dbReference type="NCBI Taxonomy" id="2880929"/>
    <lineage>
        <taxon>Bacteria</taxon>
        <taxon>Pseudomonadati</taxon>
        <taxon>Bacteroidota</taxon>
        <taxon>Cytophagia</taxon>
        <taxon>Cytophagales</taxon>
        <taxon>Hymenobacteraceae</taxon>
        <taxon>Hymenobacter</taxon>
    </lineage>
</organism>
<keyword evidence="5" id="KW-1185">Reference proteome</keyword>
<evidence type="ECO:0000313" key="4">
    <source>
        <dbReference type="EMBL" id="MCB2376739.1"/>
    </source>
</evidence>
<dbReference type="Gene3D" id="2.30.30.730">
    <property type="match status" value="1"/>
</dbReference>
<dbReference type="InterPro" id="IPR041218">
    <property type="entry name" value="DUF5606"/>
</dbReference>
<evidence type="ECO:0000256" key="1">
    <source>
        <dbReference type="SAM" id="MobiDB-lite"/>
    </source>
</evidence>
<accession>A0ABS8A936</accession>
<evidence type="ECO:0000259" key="3">
    <source>
        <dbReference type="Pfam" id="PF21186"/>
    </source>
</evidence>
<dbReference type="InterPro" id="IPR049280">
    <property type="entry name" value="DUF6852"/>
</dbReference>
<dbReference type="Pfam" id="PF21186">
    <property type="entry name" value="DUF6852"/>
    <property type="match status" value="1"/>
</dbReference>
<comment type="caution">
    <text evidence="4">The sequence shown here is derived from an EMBL/GenBank/DDBJ whole genome shotgun (WGS) entry which is preliminary data.</text>
</comment>
<feature type="region of interest" description="Disordered" evidence="1">
    <location>
        <begin position="139"/>
        <end position="217"/>
    </location>
</feature>
<dbReference type="Gene3D" id="1.10.10.1650">
    <property type="match status" value="1"/>
</dbReference>
<feature type="domain" description="DUF6852" evidence="3">
    <location>
        <begin position="54"/>
        <end position="122"/>
    </location>
</feature>
<gene>
    <name evidence="4" type="ORF">LGH70_04060</name>
</gene>
<evidence type="ECO:0000313" key="5">
    <source>
        <dbReference type="Proteomes" id="UP001165297"/>
    </source>
</evidence>
<sequence>MPYDLKEIAAISGMPGLYRLVRPTRAGVIVESLDERGTRSVASARNKVSLLQEISIYTQDYDQTVPLTEVFDRIYQKYGTDLTVTNKSQDRDLATFMGEIIPDYDRQRVYMSDIKKLVSWYKAVSGRLEYQENVAEQPSAEAEAPEVAEQAAAAKPKASKKAATKESTEAGTQQETAAADEALSTAGIIPTEEAADAPGNPEAATEPAAKKSKKKAE</sequence>
<name>A0ABS8A936_9BACT</name>
<proteinExistence type="predicted"/>
<dbReference type="RefSeq" id="WP_226182968.1">
    <property type="nucleotide sequence ID" value="NZ_JAJADQ010000002.1"/>
</dbReference>
<dbReference type="InterPro" id="IPR049282">
    <property type="entry name" value="BVU_3817_N_sf"/>
</dbReference>
<dbReference type="Pfam" id="PF18347">
    <property type="entry name" value="DUF5606"/>
    <property type="match status" value="1"/>
</dbReference>
<evidence type="ECO:0000259" key="2">
    <source>
        <dbReference type="Pfam" id="PF18347"/>
    </source>
</evidence>
<dbReference type="EMBL" id="JAJADQ010000002">
    <property type="protein sequence ID" value="MCB2376739.1"/>
    <property type="molecule type" value="Genomic_DNA"/>
</dbReference>
<dbReference type="InterPro" id="IPR049281">
    <property type="entry name" value="BVU_3817-like_C_sf"/>
</dbReference>
<dbReference type="Proteomes" id="UP001165297">
    <property type="component" value="Unassembled WGS sequence"/>
</dbReference>
<feature type="domain" description="DUF5606" evidence="2">
    <location>
        <begin position="5"/>
        <end position="51"/>
    </location>
</feature>
<feature type="compositionally biased region" description="Low complexity" evidence="1">
    <location>
        <begin position="139"/>
        <end position="156"/>
    </location>
</feature>
<protein>
    <submittedName>
        <fullName evidence="4">DUF5606 domain-containing protein</fullName>
    </submittedName>
</protein>
<feature type="compositionally biased region" description="Low complexity" evidence="1">
    <location>
        <begin position="169"/>
        <end position="182"/>
    </location>
</feature>
<reference evidence="4" key="1">
    <citation type="submission" date="2021-10" db="EMBL/GenBank/DDBJ databases">
        <authorList>
            <person name="Dean J.D."/>
            <person name="Kim M.K."/>
            <person name="Newey C.N."/>
            <person name="Stoker T.S."/>
            <person name="Thompson D.W."/>
            <person name="Grose J.H."/>
        </authorList>
    </citation>
    <scope>NUCLEOTIDE SEQUENCE</scope>
    <source>
        <strain evidence="4">BT635</strain>
    </source>
</reference>